<keyword evidence="4" id="KW-0175">Coiled coil</keyword>
<dbReference type="InterPro" id="IPR027640">
    <property type="entry name" value="Kinesin-like_fam"/>
</dbReference>
<evidence type="ECO:0000256" key="1">
    <source>
        <dbReference type="ARBA" id="ARBA00022741"/>
    </source>
</evidence>
<dbReference type="InterPro" id="IPR027417">
    <property type="entry name" value="P-loop_NTPase"/>
</dbReference>
<feature type="region of interest" description="Disordered" evidence="5">
    <location>
        <begin position="637"/>
        <end position="660"/>
    </location>
</feature>
<dbReference type="GO" id="GO:0005524">
    <property type="term" value="F:ATP binding"/>
    <property type="evidence" value="ECO:0007669"/>
    <property type="project" value="UniProtKB-UniRule"/>
</dbReference>
<dbReference type="Gene3D" id="3.40.850.10">
    <property type="entry name" value="Kinesin motor domain"/>
    <property type="match status" value="1"/>
</dbReference>
<feature type="compositionally biased region" description="Basic and acidic residues" evidence="5">
    <location>
        <begin position="1018"/>
        <end position="1027"/>
    </location>
</feature>
<dbReference type="Proteomes" id="UP000007350">
    <property type="component" value="Unassembled WGS sequence"/>
</dbReference>
<dbReference type="InterPro" id="IPR019821">
    <property type="entry name" value="Kinesin_motor_CS"/>
</dbReference>
<dbReference type="PANTHER" id="PTHR47972">
    <property type="entry name" value="KINESIN-LIKE PROTEIN KLP-3"/>
    <property type="match status" value="1"/>
</dbReference>
<comment type="similarity">
    <text evidence="3">Belongs to the TRAFAC class myosin-kinesin ATPase superfamily. Kinesin family.</text>
</comment>
<dbReference type="SUPFAM" id="SSF52540">
    <property type="entry name" value="P-loop containing nucleoside triphosphate hydrolases"/>
    <property type="match status" value="1"/>
</dbReference>
<dbReference type="SMART" id="SM00129">
    <property type="entry name" value="KISc"/>
    <property type="match status" value="1"/>
</dbReference>
<keyword evidence="8" id="KW-1185">Reference proteome</keyword>
<keyword evidence="2 3" id="KW-0067">ATP-binding</keyword>
<dbReference type="InterPro" id="IPR036961">
    <property type="entry name" value="Kinesin_motor_dom_sf"/>
</dbReference>
<reference evidence="7 8" key="1">
    <citation type="journal article" date="2012" name="BMC Genomics">
        <title>Comparative genomic analysis of human infective Trypanosoma cruzi lineages with the bat-restricted subspecies T. cruzi marinkellei.</title>
        <authorList>
            <person name="Franzen O."/>
            <person name="Talavera-Lopez C."/>
            <person name="Ochaya S."/>
            <person name="Butler C.E."/>
            <person name="Messenger L.A."/>
            <person name="Lewis M.D."/>
            <person name="Llewellyn M.S."/>
            <person name="Marinkelle C.J."/>
            <person name="Tyler K.M."/>
            <person name="Miles M.A."/>
            <person name="Andersson B."/>
        </authorList>
    </citation>
    <scope>NUCLEOTIDE SEQUENCE [LARGE SCALE GENOMIC DNA]</scope>
    <source>
        <strain evidence="7 8">B7</strain>
    </source>
</reference>
<feature type="region of interest" description="Disordered" evidence="5">
    <location>
        <begin position="1016"/>
        <end position="1052"/>
    </location>
</feature>
<proteinExistence type="inferred from homology"/>
<dbReference type="Pfam" id="PF00225">
    <property type="entry name" value="Kinesin"/>
    <property type="match status" value="1"/>
</dbReference>
<dbReference type="AlphaFoldDB" id="K2M8U7"/>
<feature type="region of interest" description="Disordered" evidence="5">
    <location>
        <begin position="1"/>
        <end position="29"/>
    </location>
</feature>
<gene>
    <name evidence="7" type="ORF">MOQ_004689</name>
</gene>
<dbReference type="EMBL" id="AHKC01010791">
    <property type="protein sequence ID" value="EKF31473.1"/>
    <property type="molecule type" value="Genomic_DNA"/>
</dbReference>
<feature type="compositionally biased region" description="Basic and acidic residues" evidence="5">
    <location>
        <begin position="1"/>
        <end position="15"/>
    </location>
</feature>
<feature type="binding site" evidence="3">
    <location>
        <begin position="627"/>
        <end position="634"/>
    </location>
    <ligand>
        <name>ATP</name>
        <dbReference type="ChEBI" id="CHEBI:30616"/>
    </ligand>
</feature>
<evidence type="ECO:0000256" key="3">
    <source>
        <dbReference type="PROSITE-ProRule" id="PRU00283"/>
    </source>
</evidence>
<comment type="caution">
    <text evidence="7">The sequence shown here is derived from an EMBL/GenBank/DDBJ whole genome shotgun (WGS) entry which is preliminary data.</text>
</comment>
<dbReference type="GO" id="GO:0015630">
    <property type="term" value="C:microtubule cytoskeleton"/>
    <property type="evidence" value="ECO:0007669"/>
    <property type="project" value="TreeGrafter"/>
</dbReference>
<evidence type="ECO:0000313" key="7">
    <source>
        <dbReference type="EMBL" id="EKF31473.1"/>
    </source>
</evidence>
<dbReference type="GO" id="GO:0008017">
    <property type="term" value="F:microtubule binding"/>
    <property type="evidence" value="ECO:0007669"/>
    <property type="project" value="InterPro"/>
</dbReference>
<dbReference type="InterPro" id="IPR001752">
    <property type="entry name" value="Kinesin_motor_dom"/>
</dbReference>
<evidence type="ECO:0000313" key="8">
    <source>
        <dbReference type="Proteomes" id="UP000007350"/>
    </source>
</evidence>
<sequence>MSHELDSTGGGEDRGSGSGAAASSRTGVGIRQRETAWWDHTPNSNIASLQAAIQKEGTTTKIFFVVLDVTDGRRYKVFLRPDDISRLKISKIRKTLSSASGKPPFSFVLWLEDEPLIDKEDVNCAALGITPRTVMRMCPTEEEMVQPIGGSEGNGGVDRKREARDTIDNRKGSVSCVDKFVGQILDDPGATPRLVELNQRQRELQFQLYKEAKRCHIFSNDDAVAGIGKNSDDEKDDGLDALLSPPLTGKKSELCSASSTRLPGESICEDDSLMGFIEEILNEGPKRQGSPRLTPPSVERCPAMPDEQQSCAAAAAAAKQPSRSTIRANNNISASEIISHGMRLKEMYSPEDSGEFVEPPRFLNHNALSERKNSSDNDKGKKDALPINFGAATTAPIATRGEEAELTKLVEDLTDDVNNLLALHVRNESTNRALQRELLFSQQLVRQLEKKEAVARQQLDALLPRLRHAQEADGIQGFSEEEVRMALRNMAALRQNEFLRRENAALEQRLAEEVRKRREMVLALEDMKGHIRVLVRVRPPFRLLHEQCFGMKGNNPMSVRDTLDESRVTADERRNTITITDSRGDSKQFNFYRVFSESSTQAEVFVEVSPLVQLACDGVNVSVLAYGQTGSGKTYTILGGDGNQSNTEAKGDEEKENSDDGIVPRSLRMLFQHLQVEAATEAVVMRREDDNCNDEERFSSTYEVSCSLLELYNDKVRDLLAPPQVIIPNFQLLKSNVSEQHGKTQVTPQCTLKIGSDGLTHVVGLTQHVVCDAGEALRTLREGASRRQVHATQQNCHSSRSHLIFTVYLTQKRRIPLRNDVFSTRASSTVLKQMESKLVFVDLAGSERISKSQSVGDRLLEARHINKSLAALGDVVATLSNATMSNTAAVHVPYRNSTLTGLLQDVIGSRSKTVLLACLGPSDPPYENHTAETVTTLKFASRVRCVRNFAPPFPTTRATGDGGPTKGPGTNNLEPDVDPSHISSSLGRGAKKLWMRPTKSLKQRANTAARFSLVAANEAERTEDGGRTRSPASSWPLKGNDPHAAQRPRMRF</sequence>
<feature type="region of interest" description="Disordered" evidence="5">
    <location>
        <begin position="951"/>
        <end position="990"/>
    </location>
</feature>
<dbReference type="PROSITE" id="PS50067">
    <property type="entry name" value="KINESIN_MOTOR_2"/>
    <property type="match status" value="1"/>
</dbReference>
<name>K2M8U7_TRYCR</name>
<dbReference type="PRINTS" id="PR00380">
    <property type="entry name" value="KINESINHEAVY"/>
</dbReference>
<evidence type="ECO:0000256" key="4">
    <source>
        <dbReference type="SAM" id="Coils"/>
    </source>
</evidence>
<dbReference type="GO" id="GO:0007018">
    <property type="term" value="P:microtubule-based movement"/>
    <property type="evidence" value="ECO:0007669"/>
    <property type="project" value="InterPro"/>
</dbReference>
<feature type="coiled-coil region" evidence="4">
    <location>
        <begin position="489"/>
        <end position="516"/>
    </location>
</feature>
<dbReference type="PROSITE" id="PS00411">
    <property type="entry name" value="KINESIN_MOTOR_1"/>
    <property type="match status" value="1"/>
</dbReference>
<protein>
    <recommendedName>
        <fullName evidence="6">Kinesin motor domain-containing protein</fullName>
    </recommendedName>
</protein>
<evidence type="ECO:0000256" key="2">
    <source>
        <dbReference type="ARBA" id="ARBA00022840"/>
    </source>
</evidence>
<keyword evidence="1 3" id="KW-0547">Nucleotide-binding</keyword>
<evidence type="ECO:0000259" key="6">
    <source>
        <dbReference type="PROSITE" id="PS50067"/>
    </source>
</evidence>
<dbReference type="PANTHER" id="PTHR47972:SF28">
    <property type="entry name" value="KINESIN-LIKE PROTEIN KLP-3"/>
    <property type="match status" value="1"/>
</dbReference>
<dbReference type="GO" id="GO:0003777">
    <property type="term" value="F:microtubule motor activity"/>
    <property type="evidence" value="ECO:0007669"/>
    <property type="project" value="InterPro"/>
</dbReference>
<accession>K2M8U7</accession>
<evidence type="ECO:0000256" key="5">
    <source>
        <dbReference type="SAM" id="MobiDB-lite"/>
    </source>
</evidence>
<keyword evidence="3" id="KW-0505">Motor protein</keyword>
<dbReference type="OrthoDB" id="3176171at2759"/>
<organism evidence="7 8">
    <name type="scientific">Trypanosoma cruzi marinkellei</name>
    <dbReference type="NCBI Taxonomy" id="85056"/>
    <lineage>
        <taxon>Eukaryota</taxon>
        <taxon>Discoba</taxon>
        <taxon>Euglenozoa</taxon>
        <taxon>Kinetoplastea</taxon>
        <taxon>Metakinetoplastina</taxon>
        <taxon>Trypanosomatida</taxon>
        <taxon>Trypanosomatidae</taxon>
        <taxon>Trypanosoma</taxon>
        <taxon>Schizotrypanum</taxon>
    </lineage>
</organism>
<feature type="domain" description="Kinesin motor" evidence="6">
    <location>
        <begin position="530"/>
        <end position="946"/>
    </location>
</feature>